<sequence>MSENNNIRPYLMPAFQETPSSQRVVQRRPLPSSAPKRTVAQMDEDINQESPSTPPKRGARKLPRGRKDAQKSRVRRNKDVKNPSPSPDPSPTTPAECSVATHYTAIPGHGSIFYAEDRPPLFVPSTMMHMHQAPVAHACACHQLQAASIAQMHGMHMPSIGVPAHGHVGGLGWNENAWGYVPGLDLGDLSQMHGNLNFNHNGR</sequence>
<dbReference type="EMBL" id="FCQH01000007">
    <property type="protein sequence ID" value="CVK95134.1"/>
    <property type="molecule type" value="Genomic_DNA"/>
</dbReference>
<evidence type="ECO:0000256" key="1">
    <source>
        <dbReference type="SAM" id="MobiDB-lite"/>
    </source>
</evidence>
<evidence type="ECO:0000313" key="3">
    <source>
        <dbReference type="Proteomes" id="UP000184255"/>
    </source>
</evidence>
<dbReference type="VEuPathDB" id="FungiDB:FMAN_16135"/>
<gene>
    <name evidence="2" type="ORF">FMAN_16135</name>
</gene>
<comment type="caution">
    <text evidence="2">The sequence shown here is derived from an EMBL/GenBank/DDBJ whole genome shotgun (WGS) entry which is preliminary data.</text>
</comment>
<organism evidence="2 3">
    <name type="scientific">Fusarium mangiferae</name>
    <name type="common">Mango malformation disease fungus</name>
    <dbReference type="NCBI Taxonomy" id="192010"/>
    <lineage>
        <taxon>Eukaryota</taxon>
        <taxon>Fungi</taxon>
        <taxon>Dikarya</taxon>
        <taxon>Ascomycota</taxon>
        <taxon>Pezizomycotina</taxon>
        <taxon>Sordariomycetes</taxon>
        <taxon>Hypocreomycetidae</taxon>
        <taxon>Hypocreales</taxon>
        <taxon>Nectriaceae</taxon>
        <taxon>Fusarium</taxon>
        <taxon>Fusarium fujikuroi species complex</taxon>
    </lineage>
</organism>
<dbReference type="AlphaFoldDB" id="A0A1L7T962"/>
<dbReference type="Proteomes" id="UP000184255">
    <property type="component" value="Unassembled WGS sequence"/>
</dbReference>
<accession>A0A1L7T962</accession>
<proteinExistence type="predicted"/>
<keyword evidence="3" id="KW-1185">Reference proteome</keyword>
<evidence type="ECO:0000313" key="2">
    <source>
        <dbReference type="EMBL" id="CVK95134.1"/>
    </source>
</evidence>
<protein>
    <submittedName>
        <fullName evidence="2">Uncharacterized protein</fullName>
    </submittedName>
</protein>
<feature type="region of interest" description="Disordered" evidence="1">
    <location>
        <begin position="1"/>
        <end position="96"/>
    </location>
</feature>
<dbReference type="RefSeq" id="XP_041683218.1">
    <property type="nucleotide sequence ID" value="XM_041832790.1"/>
</dbReference>
<reference evidence="3" key="1">
    <citation type="journal article" date="2016" name="Genome Biol. Evol.">
        <title>Comparative 'omics' of the Fusarium fujikuroi species complex highlights differences in genetic potential and metabolite synthesis.</title>
        <authorList>
            <person name="Niehaus E.-M."/>
            <person name="Muensterkoetter M."/>
            <person name="Proctor R.H."/>
            <person name="Brown D.W."/>
            <person name="Sharon A."/>
            <person name="Idan Y."/>
            <person name="Oren-Young L."/>
            <person name="Sieber C.M."/>
            <person name="Novak O."/>
            <person name="Pencik A."/>
            <person name="Tarkowska D."/>
            <person name="Hromadova K."/>
            <person name="Freeman S."/>
            <person name="Maymon M."/>
            <person name="Elazar M."/>
            <person name="Youssef S.A."/>
            <person name="El-Shabrawy E.S.M."/>
            <person name="Shalaby A.B.A."/>
            <person name="Houterman P."/>
            <person name="Brock N.L."/>
            <person name="Burkhardt I."/>
            <person name="Tsavkelova E.A."/>
            <person name="Dickschat J.S."/>
            <person name="Galuszka P."/>
            <person name="Gueldener U."/>
            <person name="Tudzynski B."/>
        </authorList>
    </citation>
    <scope>NUCLEOTIDE SEQUENCE [LARGE SCALE GENOMIC DNA]</scope>
    <source>
        <strain evidence="3">MRC7560</strain>
    </source>
</reference>
<dbReference type="GeneID" id="65094927"/>
<feature type="compositionally biased region" description="Basic and acidic residues" evidence="1">
    <location>
        <begin position="65"/>
        <end position="81"/>
    </location>
</feature>
<name>A0A1L7T962_FUSMA</name>